<dbReference type="Gene3D" id="1.10.150.170">
    <property type="entry name" value="Putative methyltransferase TM0872, insert domain"/>
    <property type="match status" value="1"/>
</dbReference>
<evidence type="ECO:0000313" key="9">
    <source>
        <dbReference type="Proteomes" id="UP000035760"/>
    </source>
</evidence>
<protein>
    <recommendedName>
        <fullName evidence="7">Ribosomal RNA small subunit methyltransferase H</fullName>
        <ecNumber evidence="7">2.1.1.199</ecNumber>
    </recommendedName>
    <alternativeName>
        <fullName evidence="7">16S rRNA m(4)C1402 methyltransferase</fullName>
    </alternativeName>
    <alternativeName>
        <fullName evidence="7">rRNA (cytosine-N(4)-)-methyltransferase RsmH</fullName>
    </alternativeName>
</protein>
<evidence type="ECO:0000256" key="2">
    <source>
        <dbReference type="ARBA" id="ARBA00022490"/>
    </source>
</evidence>
<dbReference type="FunFam" id="1.10.150.170:FF:000001">
    <property type="entry name" value="Ribosomal RNA small subunit methyltransferase H"/>
    <property type="match status" value="1"/>
</dbReference>
<feature type="binding site" evidence="7">
    <location>
        <begin position="37"/>
        <end position="39"/>
    </location>
    <ligand>
        <name>S-adenosyl-L-methionine</name>
        <dbReference type="ChEBI" id="CHEBI:59789"/>
    </ligand>
</feature>
<evidence type="ECO:0000256" key="4">
    <source>
        <dbReference type="ARBA" id="ARBA00022603"/>
    </source>
</evidence>
<feature type="binding site" evidence="7">
    <location>
        <position position="105"/>
    </location>
    <ligand>
        <name>S-adenosyl-L-methionine</name>
        <dbReference type="ChEBI" id="CHEBI:59789"/>
    </ligand>
</feature>
<dbReference type="Gene3D" id="3.40.50.150">
    <property type="entry name" value="Vaccinia Virus protein VP39"/>
    <property type="match status" value="1"/>
</dbReference>
<dbReference type="InterPro" id="IPR023397">
    <property type="entry name" value="SAM-dep_MeTrfase_MraW_recog"/>
</dbReference>
<comment type="catalytic activity">
    <reaction evidence="7">
        <text>cytidine(1402) in 16S rRNA + S-adenosyl-L-methionine = N(4)-methylcytidine(1402) in 16S rRNA + S-adenosyl-L-homocysteine + H(+)</text>
        <dbReference type="Rhea" id="RHEA:42928"/>
        <dbReference type="Rhea" id="RHEA-COMP:10286"/>
        <dbReference type="Rhea" id="RHEA-COMP:10287"/>
        <dbReference type="ChEBI" id="CHEBI:15378"/>
        <dbReference type="ChEBI" id="CHEBI:57856"/>
        <dbReference type="ChEBI" id="CHEBI:59789"/>
        <dbReference type="ChEBI" id="CHEBI:74506"/>
        <dbReference type="ChEBI" id="CHEBI:82748"/>
        <dbReference type="EC" id="2.1.1.199"/>
    </reaction>
</comment>
<keyword evidence="2 7" id="KW-0963">Cytoplasm</keyword>
<sequence length="312" mass="34069">MNALIPSLHRPVLLAEALAGLAIRPDGHYIDATFGRGGHAAAILALLGPTGSLLALDRDPSAGEWAKEKFTGDNRFQFIQACFSRLAEVVTKRDLLGRIDGVLLDLGVSSPQLDDPARGFSFSRDGALDMRMDPTSGQSAADWVNQADEAEIARVLMEFGEERFHRRIARILVAARQQTPIVSTAQLAQIVAGAVPTREPGKHPATRVFQAIRIAVNEELDELSEALPQVVRVLGSRGRLVAISFHSLEDRMVKRFMREQARGRELPLDLPVRGVPEGISLRVIGRAVRPHEAEIATNPRARSAVLRVAEKV</sequence>
<dbReference type="EMBL" id="CBTJ020000020">
    <property type="protein sequence ID" value="CDI01365.1"/>
    <property type="molecule type" value="Genomic_DNA"/>
</dbReference>
<dbReference type="InterPro" id="IPR002903">
    <property type="entry name" value="RsmH"/>
</dbReference>
<evidence type="ECO:0000256" key="5">
    <source>
        <dbReference type="ARBA" id="ARBA00022679"/>
    </source>
</evidence>
<gene>
    <name evidence="8" type="primary">mraW</name>
    <name evidence="7" type="synonym">rsmH</name>
    <name evidence="8" type="ORF">BN873_150153</name>
</gene>
<keyword evidence="5 7" id="KW-0808">Transferase</keyword>
<organism evidence="8 9">
    <name type="scientific">Candidatus Competibacter denitrificans Run_A_D11</name>
    <dbReference type="NCBI Taxonomy" id="1400863"/>
    <lineage>
        <taxon>Bacteria</taxon>
        <taxon>Pseudomonadati</taxon>
        <taxon>Pseudomonadota</taxon>
        <taxon>Gammaproteobacteria</taxon>
        <taxon>Candidatus Competibacteraceae</taxon>
        <taxon>Candidatus Competibacter</taxon>
    </lineage>
</organism>
<dbReference type="SUPFAM" id="SSF81799">
    <property type="entry name" value="Putative methyltransferase TM0872, insert domain"/>
    <property type="match status" value="1"/>
</dbReference>
<comment type="function">
    <text evidence="7">Specifically methylates the N4 position of cytidine in position 1402 (C1402) of 16S rRNA.</text>
</comment>
<dbReference type="EC" id="2.1.1.199" evidence="7"/>
<evidence type="ECO:0000256" key="7">
    <source>
        <dbReference type="HAMAP-Rule" id="MF_01007"/>
    </source>
</evidence>
<dbReference type="SUPFAM" id="SSF53335">
    <property type="entry name" value="S-adenosyl-L-methionine-dependent methyltransferases"/>
    <property type="match status" value="1"/>
</dbReference>
<keyword evidence="9" id="KW-1185">Reference proteome</keyword>
<dbReference type="InterPro" id="IPR029063">
    <property type="entry name" value="SAM-dependent_MTases_sf"/>
</dbReference>
<feature type="binding site" evidence="7">
    <location>
        <position position="57"/>
    </location>
    <ligand>
        <name>S-adenosyl-L-methionine</name>
        <dbReference type="ChEBI" id="CHEBI:59789"/>
    </ligand>
</feature>
<dbReference type="GO" id="GO:0005737">
    <property type="term" value="C:cytoplasm"/>
    <property type="evidence" value="ECO:0007669"/>
    <property type="project" value="UniProtKB-SubCell"/>
</dbReference>
<feature type="binding site" evidence="7">
    <location>
        <position position="112"/>
    </location>
    <ligand>
        <name>S-adenosyl-L-methionine</name>
        <dbReference type="ChEBI" id="CHEBI:59789"/>
    </ligand>
</feature>
<comment type="subcellular location">
    <subcellularLocation>
        <location evidence="7">Cytoplasm</location>
    </subcellularLocation>
</comment>
<dbReference type="STRING" id="1400863.BN873_150153"/>
<dbReference type="GO" id="GO:0071424">
    <property type="term" value="F:rRNA (cytosine-N4-)-methyltransferase activity"/>
    <property type="evidence" value="ECO:0007669"/>
    <property type="project" value="UniProtKB-UniRule"/>
</dbReference>
<name>W6M6L1_9GAMM</name>
<dbReference type="PANTHER" id="PTHR11265">
    <property type="entry name" value="S-ADENOSYL-METHYLTRANSFERASE MRAW"/>
    <property type="match status" value="1"/>
</dbReference>
<keyword evidence="3 7" id="KW-0698">rRNA processing</keyword>
<comment type="caution">
    <text evidence="8">The sequence shown here is derived from an EMBL/GenBank/DDBJ whole genome shotgun (WGS) entry which is preliminary data.</text>
</comment>
<evidence type="ECO:0000313" key="8">
    <source>
        <dbReference type="EMBL" id="CDI01365.1"/>
    </source>
</evidence>
<dbReference type="RefSeq" id="WP_242434359.1">
    <property type="nucleotide sequence ID" value="NZ_CBTJ020000020.1"/>
</dbReference>
<dbReference type="NCBIfam" id="TIGR00006">
    <property type="entry name" value="16S rRNA (cytosine(1402)-N(4))-methyltransferase RsmH"/>
    <property type="match status" value="1"/>
</dbReference>
<dbReference type="PANTHER" id="PTHR11265:SF0">
    <property type="entry name" value="12S RRNA N4-METHYLCYTIDINE METHYLTRANSFERASE"/>
    <property type="match status" value="1"/>
</dbReference>
<comment type="similarity">
    <text evidence="1 7">Belongs to the methyltransferase superfamily. RsmH family.</text>
</comment>
<evidence type="ECO:0000256" key="3">
    <source>
        <dbReference type="ARBA" id="ARBA00022552"/>
    </source>
</evidence>
<keyword evidence="4 7" id="KW-0489">Methyltransferase</keyword>
<accession>W6M6L1</accession>
<reference evidence="8" key="1">
    <citation type="submission" date="2013-07" db="EMBL/GenBank/DDBJ databases">
        <authorList>
            <person name="McIlroy S."/>
        </authorList>
    </citation>
    <scope>NUCLEOTIDE SEQUENCE [LARGE SCALE GENOMIC DNA]</scope>
    <source>
        <strain evidence="8">Run_A_D11</strain>
    </source>
</reference>
<keyword evidence="6 7" id="KW-0949">S-adenosyl-L-methionine</keyword>
<evidence type="ECO:0000256" key="6">
    <source>
        <dbReference type="ARBA" id="ARBA00022691"/>
    </source>
</evidence>
<dbReference type="GO" id="GO:0070475">
    <property type="term" value="P:rRNA base methylation"/>
    <property type="evidence" value="ECO:0007669"/>
    <property type="project" value="UniProtKB-UniRule"/>
</dbReference>
<dbReference type="PIRSF" id="PIRSF004486">
    <property type="entry name" value="MraW"/>
    <property type="match status" value="1"/>
</dbReference>
<dbReference type="Proteomes" id="UP000035760">
    <property type="component" value="Unassembled WGS sequence"/>
</dbReference>
<dbReference type="HAMAP" id="MF_01007">
    <property type="entry name" value="16SrRNA_methyltr_H"/>
    <property type="match status" value="1"/>
</dbReference>
<evidence type="ECO:0000256" key="1">
    <source>
        <dbReference type="ARBA" id="ARBA00010396"/>
    </source>
</evidence>
<reference evidence="8" key="2">
    <citation type="submission" date="2014-03" db="EMBL/GenBank/DDBJ databases">
        <title>Candidatus Competibacter-lineage genomes retrieved from metagenomes reveal functional metabolic diversity.</title>
        <authorList>
            <person name="McIlroy S.J."/>
            <person name="Albertsen M."/>
            <person name="Andresen E.K."/>
            <person name="Saunders A.M."/>
            <person name="Kristiansen R."/>
            <person name="Stokholm-Bjerregaard M."/>
            <person name="Nielsen K.L."/>
            <person name="Nielsen P.H."/>
        </authorList>
    </citation>
    <scope>NUCLEOTIDE SEQUENCE</scope>
    <source>
        <strain evidence="8">Run_A_D11</strain>
    </source>
</reference>
<dbReference type="AlphaFoldDB" id="W6M6L1"/>
<feature type="binding site" evidence="7">
    <location>
        <position position="83"/>
    </location>
    <ligand>
        <name>S-adenosyl-L-methionine</name>
        <dbReference type="ChEBI" id="CHEBI:59789"/>
    </ligand>
</feature>
<dbReference type="Pfam" id="PF01795">
    <property type="entry name" value="Methyltransf_5"/>
    <property type="match status" value="1"/>
</dbReference>
<proteinExistence type="inferred from homology"/>